<dbReference type="RefSeq" id="YP_010098885.1">
    <property type="nucleotide sequence ID" value="NC_055770.1"/>
</dbReference>
<accession>A0A386KFR2</accession>
<organism evidence="1 2">
    <name type="scientific">Gordonia phage Buggaboo</name>
    <dbReference type="NCBI Taxonomy" id="2315529"/>
    <lineage>
        <taxon>Viruses</taxon>
        <taxon>Duplodnaviria</taxon>
        <taxon>Heunggongvirae</taxon>
        <taxon>Uroviricota</taxon>
        <taxon>Caudoviricetes</taxon>
        <taxon>Zierdtviridae</taxon>
        <taxon>Emilbogenvirinae</taxon>
        <taxon>Kablunavirus</taxon>
        <taxon>Kablunavirus buggaboo</taxon>
    </lineage>
</organism>
<dbReference type="KEGG" id="vg:65116561"/>
<proteinExistence type="predicted"/>
<protein>
    <submittedName>
        <fullName evidence="1">Uncharacterized protein</fullName>
    </submittedName>
</protein>
<dbReference type="EMBL" id="MH779499">
    <property type="protein sequence ID" value="AYD83283.1"/>
    <property type="molecule type" value="Genomic_DNA"/>
</dbReference>
<keyword evidence="2" id="KW-1185">Reference proteome</keyword>
<reference evidence="1 2" key="1">
    <citation type="submission" date="2018-08" db="EMBL/GenBank/DDBJ databases">
        <authorList>
            <person name="Pope W.H."/>
            <person name="Garlena R.A."/>
            <person name="Russell D.A."/>
            <person name="Jacobs-Sera D."/>
            <person name="Hatfull G.F."/>
        </authorList>
    </citation>
    <scope>NUCLEOTIDE SEQUENCE [LARGE SCALE GENOMIC DNA]</scope>
</reference>
<gene>
    <name evidence="1" type="primary">91</name>
    <name evidence="1" type="ORF">SEA_BUGGABOO_91</name>
</gene>
<sequence length="73" mass="8244">MSAADDVRSVMHDVVRVGDLIICGGEYHRVTAVVEYGPGDAPVTAPTRRDWWAWEYRTPAGSRWRGFPQRPTD</sequence>
<dbReference type="GeneID" id="65116561"/>
<dbReference type="Proteomes" id="UP000279879">
    <property type="component" value="Segment"/>
</dbReference>
<evidence type="ECO:0000313" key="2">
    <source>
        <dbReference type="Proteomes" id="UP000279879"/>
    </source>
</evidence>
<name>A0A386KFR2_9CAUD</name>
<evidence type="ECO:0000313" key="1">
    <source>
        <dbReference type="EMBL" id="AYD83283.1"/>
    </source>
</evidence>